<feature type="transmembrane region" description="Helical" evidence="8">
    <location>
        <begin position="484"/>
        <end position="513"/>
    </location>
</feature>
<dbReference type="InterPro" id="IPR004680">
    <property type="entry name" value="Cit_transptr-like_dom"/>
</dbReference>
<keyword evidence="2" id="KW-0813">Transport</keyword>
<feature type="transmembrane region" description="Helical" evidence="8">
    <location>
        <begin position="889"/>
        <end position="913"/>
    </location>
</feature>
<dbReference type="OrthoDB" id="10260443at2759"/>
<protein>
    <recommendedName>
        <fullName evidence="9">SPX domain-containing protein</fullName>
    </recommendedName>
</protein>
<dbReference type="CDD" id="cd14478">
    <property type="entry name" value="SPX_PHO87_PHO90_like"/>
    <property type="match status" value="1"/>
</dbReference>
<keyword evidence="11" id="KW-1185">Reference proteome</keyword>
<dbReference type="GO" id="GO:0005886">
    <property type="term" value="C:plasma membrane"/>
    <property type="evidence" value="ECO:0007669"/>
    <property type="project" value="TreeGrafter"/>
</dbReference>
<evidence type="ECO:0000313" key="11">
    <source>
        <dbReference type="Proteomes" id="UP000014254"/>
    </source>
</evidence>
<dbReference type="InParanoid" id="S2K2T8"/>
<keyword evidence="6" id="KW-0175">Coiled coil</keyword>
<reference evidence="11" key="1">
    <citation type="submission" date="2013-05" db="EMBL/GenBank/DDBJ databases">
        <title>The Genome sequence of Mucor circinelloides f. circinelloides 1006PhL.</title>
        <authorList>
            <consortium name="The Broad Institute Genomics Platform"/>
            <person name="Cuomo C."/>
            <person name="Earl A."/>
            <person name="Findley K."/>
            <person name="Lee S.C."/>
            <person name="Walker B."/>
            <person name="Young S."/>
            <person name="Zeng Q."/>
            <person name="Gargeya S."/>
            <person name="Fitzgerald M."/>
            <person name="Haas B."/>
            <person name="Abouelleil A."/>
            <person name="Allen A.W."/>
            <person name="Alvarado L."/>
            <person name="Arachchi H.M."/>
            <person name="Berlin A.M."/>
            <person name="Chapman S.B."/>
            <person name="Gainer-Dewar J."/>
            <person name="Goldberg J."/>
            <person name="Griggs A."/>
            <person name="Gujja S."/>
            <person name="Hansen M."/>
            <person name="Howarth C."/>
            <person name="Imamovic A."/>
            <person name="Ireland A."/>
            <person name="Larimer J."/>
            <person name="McCowan C."/>
            <person name="Murphy C."/>
            <person name="Pearson M."/>
            <person name="Poon T.W."/>
            <person name="Priest M."/>
            <person name="Roberts A."/>
            <person name="Saif S."/>
            <person name="Shea T."/>
            <person name="Sisk P."/>
            <person name="Sykes S."/>
            <person name="Wortman J."/>
            <person name="Nusbaum C."/>
            <person name="Birren B."/>
        </authorList>
    </citation>
    <scope>NUCLEOTIDE SEQUENCE [LARGE SCALE GENOMIC DNA]</scope>
    <source>
        <strain evidence="11">1006PhL</strain>
    </source>
</reference>
<dbReference type="STRING" id="1220926.S2K2T8"/>
<proteinExistence type="predicted"/>
<feature type="region of interest" description="Disordered" evidence="7">
    <location>
        <begin position="166"/>
        <end position="185"/>
    </location>
</feature>
<feature type="transmembrane region" description="Helical" evidence="8">
    <location>
        <begin position="708"/>
        <end position="727"/>
    </location>
</feature>
<dbReference type="Pfam" id="PF03600">
    <property type="entry name" value="CitMHS"/>
    <property type="match status" value="1"/>
</dbReference>
<feature type="transmembrane region" description="Helical" evidence="8">
    <location>
        <begin position="586"/>
        <end position="609"/>
    </location>
</feature>
<sequence length="918" mass="101190">MKFAHSIVLNAVPEWLDKYVDYDRLKKMVYQAEKDQVDQQNQDAKSQIEKVETGLQGEKQSWEMNQQISSGSDQLVVNSENEAFLQELDRQLDKVTTFFTAKEQEFLQDARDLRSEFDTFQIPLPDSGNHPNTTTSFAETSALERLDSGLHKSQTRDSYTTFNSSIAGSDIDDDEPSTSTAATASLPVYNNAQLRYSTTDTLHHQPNAISNDSDDSKKLNLPPLAEKFSSAYAPTRSNTISASNFRSRRGSRIERTLSQHDAMPAYAEDVANKPPTRIMQAIGLRFRRRRGSHVSLHQAENVNEFNQYYNFRVRCAATFIALTELKAYASTNRTAFDKILKKWDKVTNANLRQVYFQKIVSSSDAFTPENFQRIDTALDQVLSMYAAIFTMGKKHNAEVELKMHMRDHIQFERTTVWKDLVGKERQQLDAHASQTQKGITIPKINVFVSRKTMFNMFGFMVSIIIYIVLMCVDTMGQYEASKCLALLVFAALMWAFECIPLFATAFLIPLMVVPMRIVKDSDGNVLQASAAAKLVFSAMFSDTIMVLIGGFAIAAALSKHGIAKAFAATVLSKAGSRPRWVILTNMYLATFLSMWISNVATPVLCFSLADPILRTLKPNSKVGPCLIMGIALASCIGGLASPISSPQNIVTINLMDPNPGWGIWFAGAIPCGVITVLTTWLLLLLYFRPDRDTPHLNVIKSTGFSRPSWSQVWVCIVCLATIALWCAESSMNDFWGNNGVIAAIPFVLLFGTNMLSKSDLNNFLWSVVTLAQGGMALGYAVSSSGLLDVIGHQIASNVNGLPVLSIIFIFGMLVLVFATFVSHTVAALIILPIVKQVGSQLPVPRSNLMVMVAGLVSSVAMGLPVSGFPNMNAIMLEDPTGKPYLTIKDFLLCGVPASCVAAVITICLGYGIISGIGY</sequence>
<evidence type="ECO:0000256" key="4">
    <source>
        <dbReference type="ARBA" id="ARBA00022989"/>
    </source>
</evidence>
<name>S2K2T8_MUCC1</name>
<feature type="transmembrane region" description="Helical" evidence="8">
    <location>
        <begin position="621"/>
        <end position="643"/>
    </location>
</feature>
<dbReference type="PROSITE" id="PS51382">
    <property type="entry name" value="SPX"/>
    <property type="match status" value="1"/>
</dbReference>
<accession>S2K2T8</accession>
<gene>
    <name evidence="10" type="ORF">HMPREF1544_03652</name>
</gene>
<evidence type="ECO:0000259" key="9">
    <source>
        <dbReference type="PROSITE" id="PS51382"/>
    </source>
</evidence>
<keyword evidence="5 8" id="KW-0472">Membrane</keyword>
<feature type="domain" description="SPX" evidence="9">
    <location>
        <begin position="1"/>
        <end position="357"/>
    </location>
</feature>
<feature type="transmembrane region" description="Helical" evidence="8">
    <location>
        <begin position="453"/>
        <end position="472"/>
    </location>
</feature>
<dbReference type="GO" id="GO:0006797">
    <property type="term" value="P:polyphosphate metabolic process"/>
    <property type="evidence" value="ECO:0007669"/>
    <property type="project" value="TreeGrafter"/>
</dbReference>
<dbReference type="PANTHER" id="PTHR10283">
    <property type="entry name" value="SOLUTE CARRIER FAMILY 13 MEMBER"/>
    <property type="match status" value="1"/>
</dbReference>
<dbReference type="eggNOG" id="KOG1281">
    <property type="taxonomic scope" value="Eukaryota"/>
</dbReference>
<dbReference type="CDD" id="cd01115">
    <property type="entry name" value="SLC13_permease"/>
    <property type="match status" value="1"/>
</dbReference>
<keyword evidence="3 8" id="KW-0812">Transmembrane</keyword>
<evidence type="ECO:0000256" key="3">
    <source>
        <dbReference type="ARBA" id="ARBA00022692"/>
    </source>
</evidence>
<dbReference type="GO" id="GO:0006817">
    <property type="term" value="P:phosphate ion transport"/>
    <property type="evidence" value="ECO:0007669"/>
    <property type="project" value="TreeGrafter"/>
</dbReference>
<feature type="transmembrane region" description="Helical" evidence="8">
    <location>
        <begin position="739"/>
        <end position="756"/>
    </location>
</feature>
<organism evidence="10 11">
    <name type="scientific">Mucor circinelloides f. circinelloides (strain 1006PhL)</name>
    <name type="common">Mucormycosis agent</name>
    <name type="synonym">Calyptromyces circinelloides</name>
    <dbReference type="NCBI Taxonomy" id="1220926"/>
    <lineage>
        <taxon>Eukaryota</taxon>
        <taxon>Fungi</taxon>
        <taxon>Fungi incertae sedis</taxon>
        <taxon>Mucoromycota</taxon>
        <taxon>Mucoromycotina</taxon>
        <taxon>Mucoromycetes</taxon>
        <taxon>Mucorales</taxon>
        <taxon>Mucorineae</taxon>
        <taxon>Mucoraceae</taxon>
        <taxon>Mucor</taxon>
    </lineage>
</organism>
<feature type="transmembrane region" description="Helical" evidence="8">
    <location>
        <begin position="763"/>
        <end position="781"/>
    </location>
</feature>
<dbReference type="AlphaFoldDB" id="S2K2T8"/>
<feature type="transmembrane region" description="Helical" evidence="8">
    <location>
        <begin position="534"/>
        <end position="557"/>
    </location>
</feature>
<evidence type="ECO:0000256" key="2">
    <source>
        <dbReference type="ARBA" id="ARBA00022448"/>
    </source>
</evidence>
<dbReference type="GO" id="GO:0005315">
    <property type="term" value="F:phosphate transmembrane transporter activity"/>
    <property type="evidence" value="ECO:0007669"/>
    <property type="project" value="TreeGrafter"/>
</dbReference>
<keyword evidence="4 8" id="KW-1133">Transmembrane helix</keyword>
<dbReference type="OMA" id="NQYYNFR"/>
<evidence type="ECO:0000313" key="10">
    <source>
        <dbReference type="EMBL" id="EPB89568.1"/>
    </source>
</evidence>
<dbReference type="InterPro" id="IPR004331">
    <property type="entry name" value="SPX_dom"/>
</dbReference>
<feature type="transmembrane region" description="Helical" evidence="8">
    <location>
        <begin position="801"/>
        <end position="834"/>
    </location>
</feature>
<evidence type="ECO:0000256" key="1">
    <source>
        <dbReference type="ARBA" id="ARBA00004141"/>
    </source>
</evidence>
<dbReference type="Proteomes" id="UP000014254">
    <property type="component" value="Unassembled WGS sequence"/>
</dbReference>
<comment type="subcellular location">
    <subcellularLocation>
        <location evidence="1">Membrane</location>
        <topology evidence="1">Multi-pass membrane protein</topology>
    </subcellularLocation>
</comment>
<feature type="transmembrane region" description="Helical" evidence="8">
    <location>
        <begin position="663"/>
        <end position="687"/>
    </location>
</feature>
<evidence type="ECO:0000256" key="5">
    <source>
        <dbReference type="ARBA" id="ARBA00023136"/>
    </source>
</evidence>
<feature type="coiled-coil region" evidence="6">
    <location>
        <begin position="27"/>
        <end position="54"/>
    </location>
</feature>
<evidence type="ECO:0000256" key="7">
    <source>
        <dbReference type="SAM" id="MobiDB-lite"/>
    </source>
</evidence>
<dbReference type="EMBL" id="KE123933">
    <property type="protein sequence ID" value="EPB89568.1"/>
    <property type="molecule type" value="Genomic_DNA"/>
</dbReference>
<evidence type="ECO:0000256" key="6">
    <source>
        <dbReference type="SAM" id="Coils"/>
    </source>
</evidence>
<dbReference type="Pfam" id="PF03105">
    <property type="entry name" value="SPX"/>
    <property type="match status" value="1"/>
</dbReference>
<dbReference type="VEuPathDB" id="FungiDB:HMPREF1544_03652"/>
<feature type="transmembrane region" description="Helical" evidence="8">
    <location>
        <begin position="846"/>
        <end position="869"/>
    </location>
</feature>
<dbReference type="PANTHER" id="PTHR10283:SF92">
    <property type="entry name" value="LOW-AFFINITY PHOSPHATE TRANSPORTER PHO91"/>
    <property type="match status" value="1"/>
</dbReference>
<evidence type="ECO:0000256" key="8">
    <source>
        <dbReference type="SAM" id="Phobius"/>
    </source>
</evidence>